<protein>
    <recommendedName>
        <fullName evidence="2">Heme chaperone HemW</fullName>
    </recommendedName>
</protein>
<dbReference type="EMBL" id="CP145316">
    <property type="protein sequence ID" value="XAM17534.1"/>
    <property type="molecule type" value="Genomic_DNA"/>
</dbReference>
<dbReference type="InterPro" id="IPR010723">
    <property type="entry name" value="HemN_C"/>
</dbReference>
<evidence type="ECO:0000256" key="2">
    <source>
        <dbReference type="RuleBase" id="RU364116"/>
    </source>
</evidence>
<evidence type="ECO:0000313" key="4">
    <source>
        <dbReference type="EMBL" id="XAM17534.1"/>
    </source>
</evidence>
<accession>A0ABZ3F300</accession>
<dbReference type="PROSITE" id="PS51918">
    <property type="entry name" value="RADICAL_SAM"/>
    <property type="match status" value="1"/>
</dbReference>
<organism evidence="4 5">
    <name type="scientific">Helicobacter mastomyrinus</name>
    <dbReference type="NCBI Taxonomy" id="287948"/>
    <lineage>
        <taxon>Bacteria</taxon>
        <taxon>Pseudomonadati</taxon>
        <taxon>Campylobacterota</taxon>
        <taxon>Epsilonproteobacteria</taxon>
        <taxon>Campylobacterales</taxon>
        <taxon>Helicobacteraceae</taxon>
        <taxon>Helicobacter</taxon>
    </lineage>
</organism>
<sequence>MLLYIHIPFCTSKCGYCAFTSFVGEEAYFNNYIETLCVDLAHTLQDKHYCLSSIFIGGGTPNILSARHYETIFTLVHKYANLAPHCEITLEANVNLLSAQWCRDLCTLGANRLSVGVQSFDNAKLQYLEREHSAKDITHRMESAYNAGFGNLSCDLIINTPLDNKPLIAFELTSALKLPINHISVYALSIDEGSHFASKSSNKQCRTDEELIFYTREILQDRGFMQYEVSNYARENRQCKHNLGYWQGEEYLGCGAGAVGRVGKIRSRTCSHLKEYLQNPTKRHKEHLSEADLQTEAIMLGLRCTKGVDISSFSHILHSQALSDLLEGGKCELYMCGDRQFLRAKELFLSDEIALWIESRL</sequence>
<evidence type="ECO:0000313" key="5">
    <source>
        <dbReference type="Proteomes" id="UP001434737"/>
    </source>
</evidence>
<reference evidence="4 5" key="1">
    <citation type="submission" date="2024-02" db="EMBL/GenBank/DDBJ databases">
        <title>Genome and pathogenicity analysis of Helicobacter mastomyrinus isolated from mice.</title>
        <authorList>
            <person name="Zhu L."/>
        </authorList>
    </citation>
    <scope>NUCLEOTIDE SEQUENCE [LARGE SCALE GENOMIC DNA]</scope>
    <source>
        <strain evidence="4 5">Hm-17</strain>
    </source>
</reference>
<evidence type="ECO:0000259" key="3">
    <source>
        <dbReference type="PROSITE" id="PS51918"/>
    </source>
</evidence>
<dbReference type="Pfam" id="PF06969">
    <property type="entry name" value="HemN_C"/>
    <property type="match status" value="1"/>
</dbReference>
<dbReference type="NCBIfam" id="TIGR00539">
    <property type="entry name" value="hemN_rel"/>
    <property type="match status" value="1"/>
</dbReference>
<dbReference type="SFLD" id="SFLDF00562">
    <property type="entry name" value="HemN-like__clustered_with_heat"/>
    <property type="match status" value="1"/>
</dbReference>
<dbReference type="SFLD" id="SFLDS00029">
    <property type="entry name" value="Radical_SAM"/>
    <property type="match status" value="1"/>
</dbReference>
<evidence type="ECO:0000256" key="1">
    <source>
        <dbReference type="ARBA" id="ARBA00006100"/>
    </source>
</evidence>
<dbReference type="SFLD" id="SFLDG01065">
    <property type="entry name" value="anaerobic_coproporphyrinogen-I"/>
    <property type="match status" value="1"/>
</dbReference>
<dbReference type="SMART" id="SM00729">
    <property type="entry name" value="Elp3"/>
    <property type="match status" value="1"/>
</dbReference>
<keyword evidence="2" id="KW-0479">Metal-binding</keyword>
<keyword evidence="2" id="KW-0349">Heme</keyword>
<name>A0ABZ3F300_9HELI</name>
<dbReference type="RefSeq" id="WP_300447407.1">
    <property type="nucleotide sequence ID" value="NZ_CP145316.1"/>
</dbReference>
<keyword evidence="5" id="KW-1185">Reference proteome</keyword>
<dbReference type="InterPro" id="IPR004559">
    <property type="entry name" value="HemW-like"/>
</dbReference>
<keyword evidence="2" id="KW-0963">Cytoplasm</keyword>
<keyword evidence="2" id="KW-0143">Chaperone</keyword>
<dbReference type="PANTHER" id="PTHR13932:SF5">
    <property type="entry name" value="RADICAL S-ADENOSYL METHIONINE DOMAIN-CONTAINING PROTEIN 1, MITOCHONDRIAL"/>
    <property type="match status" value="1"/>
</dbReference>
<feature type="domain" description="Radical SAM core" evidence="3">
    <location>
        <begin position="1"/>
        <end position="228"/>
    </location>
</feature>
<dbReference type="PANTHER" id="PTHR13932">
    <property type="entry name" value="COPROPORPHYRINIGEN III OXIDASE"/>
    <property type="match status" value="1"/>
</dbReference>
<proteinExistence type="inferred from homology"/>
<dbReference type="InterPro" id="IPR006638">
    <property type="entry name" value="Elp3/MiaA/NifB-like_rSAM"/>
</dbReference>
<dbReference type="InterPro" id="IPR023404">
    <property type="entry name" value="rSAM_horseshoe"/>
</dbReference>
<dbReference type="Gene3D" id="3.80.30.20">
    <property type="entry name" value="tm_1862 like domain"/>
    <property type="match status" value="1"/>
</dbReference>
<keyword evidence="2" id="KW-0411">Iron-sulfur</keyword>
<gene>
    <name evidence="4" type="primary">hemW</name>
    <name evidence="4" type="ORF">V3I05_07550</name>
</gene>
<comment type="function">
    <text evidence="2">Probably acts as a heme chaperone, transferring heme to an unknown acceptor. Binds one molecule of heme per monomer, possibly covalently. Binds 1 [4Fe-4S] cluster. The cluster is coordinated with 3 cysteines and an exchangeable S-adenosyl-L-methionine.</text>
</comment>
<dbReference type="CDD" id="cd01335">
    <property type="entry name" value="Radical_SAM"/>
    <property type="match status" value="1"/>
</dbReference>
<dbReference type="Proteomes" id="UP001434737">
    <property type="component" value="Chromosome"/>
</dbReference>
<dbReference type="Pfam" id="PF04055">
    <property type="entry name" value="Radical_SAM"/>
    <property type="match status" value="1"/>
</dbReference>
<keyword evidence="2" id="KW-0408">Iron</keyword>
<dbReference type="SUPFAM" id="SSF102114">
    <property type="entry name" value="Radical SAM enzymes"/>
    <property type="match status" value="1"/>
</dbReference>
<dbReference type="InterPro" id="IPR058240">
    <property type="entry name" value="rSAM_sf"/>
</dbReference>
<keyword evidence="2" id="KW-0004">4Fe-4S</keyword>
<keyword evidence="2" id="KW-0949">S-adenosyl-L-methionine</keyword>
<dbReference type="InterPro" id="IPR034505">
    <property type="entry name" value="Coproporphyrinogen-III_oxidase"/>
</dbReference>
<dbReference type="InterPro" id="IPR007197">
    <property type="entry name" value="rSAM"/>
</dbReference>
<comment type="similarity">
    <text evidence="1">Belongs to the anaerobic coproporphyrinogen-III oxidase family. HemW subfamily.</text>
</comment>
<comment type="subcellular location">
    <subcellularLocation>
        <location evidence="2">Cytoplasm</location>
    </subcellularLocation>
</comment>